<name>A0AAV0WDU8_9HEMI</name>
<dbReference type="EMBL" id="CARXXK010000002">
    <property type="protein sequence ID" value="CAI6353741.1"/>
    <property type="molecule type" value="Genomic_DNA"/>
</dbReference>
<gene>
    <name evidence="1" type="ORF">MEUPH1_LOCUS9825</name>
</gene>
<comment type="caution">
    <text evidence="1">The sequence shown here is derived from an EMBL/GenBank/DDBJ whole genome shotgun (WGS) entry which is preliminary data.</text>
</comment>
<protein>
    <submittedName>
        <fullName evidence="1">Uncharacterized protein</fullName>
    </submittedName>
</protein>
<evidence type="ECO:0000313" key="2">
    <source>
        <dbReference type="Proteomes" id="UP001160148"/>
    </source>
</evidence>
<reference evidence="1 2" key="1">
    <citation type="submission" date="2023-01" db="EMBL/GenBank/DDBJ databases">
        <authorList>
            <person name="Whitehead M."/>
        </authorList>
    </citation>
    <scope>NUCLEOTIDE SEQUENCE [LARGE SCALE GENOMIC DNA]</scope>
</reference>
<evidence type="ECO:0000313" key="1">
    <source>
        <dbReference type="EMBL" id="CAI6353741.1"/>
    </source>
</evidence>
<dbReference type="Proteomes" id="UP001160148">
    <property type="component" value="Unassembled WGS sequence"/>
</dbReference>
<keyword evidence="2" id="KW-1185">Reference proteome</keyword>
<dbReference type="AlphaFoldDB" id="A0AAV0WDU8"/>
<proteinExistence type="predicted"/>
<dbReference type="PANTHER" id="PTHR34415">
    <property type="entry name" value="INTEGRASE CATALYTIC DOMAIN-CONTAINING PROTEIN"/>
    <property type="match status" value="1"/>
</dbReference>
<dbReference type="PANTHER" id="PTHR34415:SF1">
    <property type="entry name" value="INTEGRASE CATALYTIC DOMAIN-CONTAINING PROTEIN"/>
    <property type="match status" value="1"/>
</dbReference>
<sequence length="98" mass="11290">MASRGPQEIGSCLLHFIKNYVHTEQLIMFSDQCGGQNRNIKMALICNFVVGSNDYLPTEIHHKFLVSGHSYLACDRDFGVIEKEKRYHSEIFMYQMTG</sequence>
<accession>A0AAV0WDU8</accession>
<organism evidence="1 2">
    <name type="scientific">Macrosiphum euphorbiae</name>
    <name type="common">potato aphid</name>
    <dbReference type="NCBI Taxonomy" id="13131"/>
    <lineage>
        <taxon>Eukaryota</taxon>
        <taxon>Metazoa</taxon>
        <taxon>Ecdysozoa</taxon>
        <taxon>Arthropoda</taxon>
        <taxon>Hexapoda</taxon>
        <taxon>Insecta</taxon>
        <taxon>Pterygota</taxon>
        <taxon>Neoptera</taxon>
        <taxon>Paraneoptera</taxon>
        <taxon>Hemiptera</taxon>
        <taxon>Sternorrhyncha</taxon>
        <taxon>Aphidomorpha</taxon>
        <taxon>Aphidoidea</taxon>
        <taxon>Aphididae</taxon>
        <taxon>Macrosiphini</taxon>
        <taxon>Macrosiphum</taxon>
    </lineage>
</organism>